<feature type="domain" description="Peptidase S1" evidence="6">
    <location>
        <begin position="842"/>
        <end position="1076"/>
    </location>
</feature>
<dbReference type="InterPro" id="IPR050309">
    <property type="entry name" value="Type-B_Carboxylest/Lipase"/>
</dbReference>
<dbReference type="PROSITE" id="PS00122">
    <property type="entry name" value="CARBOXYLESTERASE_B_1"/>
    <property type="match status" value="1"/>
</dbReference>
<dbReference type="GO" id="GO:0052689">
    <property type="term" value="F:carboxylic ester hydrolase activity"/>
    <property type="evidence" value="ECO:0007669"/>
    <property type="project" value="UniProtKB-KW"/>
</dbReference>
<proteinExistence type="inferred from homology"/>
<dbReference type="GO" id="GO:0006508">
    <property type="term" value="P:proteolysis"/>
    <property type="evidence" value="ECO:0007669"/>
    <property type="project" value="InterPro"/>
</dbReference>
<dbReference type="InterPro" id="IPR002018">
    <property type="entry name" value="CarbesteraseB"/>
</dbReference>
<dbReference type="InterPro" id="IPR019826">
    <property type="entry name" value="Carboxylesterase_B_AS"/>
</dbReference>
<dbReference type="SUPFAM" id="SSF50494">
    <property type="entry name" value="Trypsin-like serine proteases"/>
    <property type="match status" value="1"/>
</dbReference>
<reference evidence="7" key="1">
    <citation type="submission" date="2020-11" db="EMBL/GenBank/DDBJ databases">
        <authorList>
            <person name="Tran Van P."/>
        </authorList>
    </citation>
    <scope>NUCLEOTIDE SEQUENCE</scope>
</reference>
<dbReference type="Pfam" id="PF00135">
    <property type="entry name" value="COesterase"/>
    <property type="match status" value="1"/>
</dbReference>
<accession>A0A7R9BYP9</accession>
<name>A0A7R9BYP9_9CRUS</name>
<dbReference type="InterPro" id="IPR019819">
    <property type="entry name" value="Carboxylesterase_B_CS"/>
</dbReference>
<organism evidence="7">
    <name type="scientific">Notodromas monacha</name>
    <dbReference type="NCBI Taxonomy" id="399045"/>
    <lineage>
        <taxon>Eukaryota</taxon>
        <taxon>Metazoa</taxon>
        <taxon>Ecdysozoa</taxon>
        <taxon>Arthropoda</taxon>
        <taxon>Crustacea</taxon>
        <taxon>Oligostraca</taxon>
        <taxon>Ostracoda</taxon>
        <taxon>Podocopa</taxon>
        <taxon>Podocopida</taxon>
        <taxon>Cypridocopina</taxon>
        <taxon>Cypridoidea</taxon>
        <taxon>Cyprididae</taxon>
        <taxon>Notodromas</taxon>
    </lineage>
</organism>
<feature type="region of interest" description="Disordered" evidence="5">
    <location>
        <begin position="811"/>
        <end position="832"/>
    </location>
</feature>
<dbReference type="InterPro" id="IPR001254">
    <property type="entry name" value="Trypsin_dom"/>
</dbReference>
<dbReference type="SMART" id="SM00020">
    <property type="entry name" value="Tryp_SPc"/>
    <property type="match status" value="1"/>
</dbReference>
<comment type="similarity">
    <text evidence="1">Belongs to the type-B carboxylesterase/lipase family.</text>
</comment>
<sequence>MKPWVNFPKTVPVFLLIIVAICDGVIYRAPHRSFGSDILINDRNQSQVGQFIRLAEGSVFGSADTTVGALKVPYYAYKGIPFAVPPLGELRFKDPVPYPNWQGTRLATQFKDYCLGFLFSFMSGDEDCLYLNVFAPKRNPEDQRLLPVIFWIHGGGFQHGSDINSWLYYPGRFLEQGIIFVSPNYRLGALGFLSTDDAVAPGNYGLKDIALALRWTRMNARAFGGDPDAITVMGQSAGAVTAHLLAFSPVTQGLFRSGISMSGAATVNWGIHPRHRLVANKMASSLNCPVRSSEEMIFCLRRRGARELASGVKEFYTLPGPRYAIPFAPRIDADSSYPILPQHPLKMILNRRFQPKPWIFGYTKDEAASFYWGIYYDEDRIMKLDSIWDMQCKRHIFASLGAEDVLPPPNQMLGVCKRARKLYFGGKRINNNSSTELTQVGTDALIAFGTIAAAMIQCQRSVDTWLYRWDHANDKISFVNVVNYIFNNRLHGFITKTKRTSDFRLGPSVGHLDDLFLLMSPPVFPPLKGGDLAVQDLMSETFGSFIKFGNPTVGNNVNWPQFNRYSQKYLIVEEKPRVEDHPMSEEKMTLWAQTYDLFNQEHLHFAIPSLNNLLDLPPVEKSGEFQDTRPSAMLRISNIDVAPEAQYHAYPPFQLFPLNIWASPHYFRPIPASSTASMSQRFGSNGAAILGSLDSWNSLRNFPPAMVYPQPMHNWQRFLYRNPPGMNHNWMLPPYWSIFNMAAPNRVFMSPVFQPVASLPVGNNKHDMPFEGKNIVFIKPSFSNPAGNALTPQPPSIFPAFIASRPSAIENTGRTEMPEPEEPTSPSNNNSSPFCGYQNTDLTCGLDQTVCLREYPWLVLLYSSGDSITCSGALISPNYVLASSFCVKSLTKIRVGENDLSTEKDCTRGRLKSCWQHVDFKPITVNQNGPISLIRLDKTVPEELATPICIPGNEEANKLATGVVILAGWGLHQAGADKTIGTPNGRQIRNQAKTAALDPCLISKKNSTFCAEDKLNSENECISDNGSPLMSPISGSGQFFLMGLKAETDDKVCFSGNPVEFIRVSDYHDWIKAQTFDNS</sequence>
<dbReference type="SUPFAM" id="SSF53474">
    <property type="entry name" value="alpha/beta-Hydrolases"/>
    <property type="match status" value="1"/>
</dbReference>
<evidence type="ECO:0000256" key="4">
    <source>
        <dbReference type="ARBA" id="ARBA00023180"/>
    </source>
</evidence>
<keyword evidence="8" id="KW-1185">Reference proteome</keyword>
<dbReference type="Pfam" id="PF00089">
    <property type="entry name" value="Trypsin"/>
    <property type="match status" value="1"/>
</dbReference>
<dbReference type="Gene3D" id="3.40.50.1820">
    <property type="entry name" value="alpha/beta hydrolase"/>
    <property type="match status" value="1"/>
</dbReference>
<dbReference type="InterPro" id="IPR029058">
    <property type="entry name" value="AB_hydrolase_fold"/>
</dbReference>
<evidence type="ECO:0000313" key="8">
    <source>
        <dbReference type="Proteomes" id="UP000678499"/>
    </source>
</evidence>
<dbReference type="EMBL" id="OA886028">
    <property type="protein sequence ID" value="CAD7282576.1"/>
    <property type="molecule type" value="Genomic_DNA"/>
</dbReference>
<keyword evidence="4" id="KW-0325">Glycoprotein</keyword>
<evidence type="ECO:0000256" key="1">
    <source>
        <dbReference type="ARBA" id="ARBA00005964"/>
    </source>
</evidence>
<evidence type="ECO:0000256" key="2">
    <source>
        <dbReference type="ARBA" id="ARBA00022487"/>
    </source>
</evidence>
<dbReference type="PANTHER" id="PTHR11559">
    <property type="entry name" value="CARBOXYLESTERASE"/>
    <property type="match status" value="1"/>
</dbReference>
<keyword evidence="2" id="KW-0719">Serine esterase</keyword>
<dbReference type="GO" id="GO:0004252">
    <property type="term" value="F:serine-type endopeptidase activity"/>
    <property type="evidence" value="ECO:0007669"/>
    <property type="project" value="InterPro"/>
</dbReference>
<evidence type="ECO:0000259" key="6">
    <source>
        <dbReference type="PROSITE" id="PS50240"/>
    </source>
</evidence>
<dbReference type="PROSITE" id="PS50240">
    <property type="entry name" value="TRYPSIN_DOM"/>
    <property type="match status" value="1"/>
</dbReference>
<gene>
    <name evidence="7" type="ORF">NMOB1V02_LOCUS10198</name>
</gene>
<keyword evidence="3" id="KW-0378">Hydrolase</keyword>
<evidence type="ECO:0000313" key="7">
    <source>
        <dbReference type="EMBL" id="CAD7282576.1"/>
    </source>
</evidence>
<dbReference type="Proteomes" id="UP000678499">
    <property type="component" value="Unassembled WGS sequence"/>
</dbReference>
<dbReference type="PROSITE" id="PS00941">
    <property type="entry name" value="CARBOXYLESTERASE_B_2"/>
    <property type="match status" value="1"/>
</dbReference>
<dbReference type="InterPro" id="IPR009003">
    <property type="entry name" value="Peptidase_S1_PA"/>
</dbReference>
<protein>
    <recommendedName>
        <fullName evidence="6">Peptidase S1 domain-containing protein</fullName>
    </recommendedName>
</protein>
<evidence type="ECO:0000256" key="3">
    <source>
        <dbReference type="ARBA" id="ARBA00022801"/>
    </source>
</evidence>
<dbReference type="EMBL" id="CAJPEX010003991">
    <property type="protein sequence ID" value="CAG0922728.1"/>
    <property type="molecule type" value="Genomic_DNA"/>
</dbReference>
<evidence type="ECO:0000256" key="5">
    <source>
        <dbReference type="SAM" id="MobiDB-lite"/>
    </source>
</evidence>
<dbReference type="AlphaFoldDB" id="A0A7R9BYP9"/>
<dbReference type="InterPro" id="IPR043504">
    <property type="entry name" value="Peptidase_S1_PA_chymotrypsin"/>
</dbReference>
<dbReference type="Gene3D" id="2.40.10.10">
    <property type="entry name" value="Trypsin-like serine proteases"/>
    <property type="match status" value="2"/>
</dbReference>
<dbReference type="OrthoDB" id="6846267at2759"/>